<proteinExistence type="predicted"/>
<feature type="non-terminal residue" evidence="1">
    <location>
        <position position="171"/>
    </location>
</feature>
<accession>A0A382WI23</accession>
<protein>
    <recommendedName>
        <fullName evidence="2">LPP20 lipoprotein</fullName>
    </recommendedName>
</protein>
<evidence type="ECO:0008006" key="2">
    <source>
        <dbReference type="Google" id="ProtNLM"/>
    </source>
</evidence>
<gene>
    <name evidence="1" type="ORF">METZ01_LOCUS411118</name>
</gene>
<sequence length="171" mass="18479">MRLIFSTIIVGICLAACTGSTGVKEGSKTSDMPEWVRKEGNYDGKGIGAIGSAAFDESGTQIQRYEAKTAARAELCQIIEARIQISISTTNTRLKQVGLSSGQSVSALQTQAVGSALCDKAIKSSRSIETWRDPANKEFVIWVVIDNEHLNDELINEITDAVIQKKLDEAS</sequence>
<name>A0A382WI23_9ZZZZ</name>
<organism evidence="1">
    <name type="scientific">marine metagenome</name>
    <dbReference type="NCBI Taxonomy" id="408172"/>
    <lineage>
        <taxon>unclassified sequences</taxon>
        <taxon>metagenomes</taxon>
        <taxon>ecological metagenomes</taxon>
    </lineage>
</organism>
<reference evidence="1" key="1">
    <citation type="submission" date="2018-05" db="EMBL/GenBank/DDBJ databases">
        <authorList>
            <person name="Lanie J.A."/>
            <person name="Ng W.-L."/>
            <person name="Kazmierczak K.M."/>
            <person name="Andrzejewski T.M."/>
            <person name="Davidsen T.M."/>
            <person name="Wayne K.J."/>
            <person name="Tettelin H."/>
            <person name="Glass J.I."/>
            <person name="Rusch D."/>
            <person name="Podicherti R."/>
            <person name="Tsui H.-C.T."/>
            <person name="Winkler M.E."/>
        </authorList>
    </citation>
    <scope>NUCLEOTIDE SEQUENCE</scope>
</reference>
<dbReference type="EMBL" id="UINC01159915">
    <property type="protein sequence ID" value="SVD58264.1"/>
    <property type="molecule type" value="Genomic_DNA"/>
</dbReference>
<dbReference type="AlphaFoldDB" id="A0A382WI23"/>
<evidence type="ECO:0000313" key="1">
    <source>
        <dbReference type="EMBL" id="SVD58264.1"/>
    </source>
</evidence>